<dbReference type="InterPro" id="IPR038468">
    <property type="entry name" value="MmpS_C"/>
</dbReference>
<comment type="caution">
    <text evidence="1">The sequence shown here is derived from an EMBL/GenBank/DDBJ whole genome shotgun (WGS) entry which is preliminary data.</text>
</comment>
<accession>A0A327ZDH1</accession>
<keyword evidence="2" id="KW-1185">Reference proteome</keyword>
<reference evidence="1 2" key="1">
    <citation type="submission" date="2018-06" db="EMBL/GenBank/DDBJ databases">
        <title>Genomic Encyclopedia of Type Strains, Phase III (KMG-III): the genomes of soil and plant-associated and newly described type strains.</title>
        <authorList>
            <person name="Whitman W."/>
        </authorList>
    </citation>
    <scope>NUCLEOTIDE SEQUENCE [LARGE SCALE GENOMIC DNA]</scope>
    <source>
        <strain evidence="1 2">CGMCC 4.7090</strain>
    </source>
</reference>
<dbReference type="Proteomes" id="UP000249341">
    <property type="component" value="Unassembled WGS sequence"/>
</dbReference>
<dbReference type="RefSeq" id="WP_111650201.1">
    <property type="nucleotide sequence ID" value="NZ_JACHWI010000001.1"/>
</dbReference>
<sequence length="103" mass="11228">MLVAAGGTALQIKWDADMQASKPIVGKPDDPIPMPWSTSFTMEKIEWGVTLTAISSDTDEVTCRILAGDQVIAERTEQRAAVCAYNPLFDQAMQEQLDLVPTS</sequence>
<dbReference type="Gene3D" id="2.60.40.2880">
    <property type="entry name" value="MmpS1-5, C-terminal soluble domain"/>
    <property type="match status" value="1"/>
</dbReference>
<dbReference type="EMBL" id="QLMJ01000007">
    <property type="protein sequence ID" value="RAK37025.1"/>
    <property type="molecule type" value="Genomic_DNA"/>
</dbReference>
<gene>
    <name evidence="1" type="ORF">B0I29_107287</name>
</gene>
<organism evidence="1 2">
    <name type="scientific">Actinoplanes lutulentus</name>
    <dbReference type="NCBI Taxonomy" id="1287878"/>
    <lineage>
        <taxon>Bacteria</taxon>
        <taxon>Bacillati</taxon>
        <taxon>Actinomycetota</taxon>
        <taxon>Actinomycetes</taxon>
        <taxon>Micromonosporales</taxon>
        <taxon>Micromonosporaceae</taxon>
        <taxon>Actinoplanes</taxon>
    </lineage>
</organism>
<dbReference type="AlphaFoldDB" id="A0A327ZDH1"/>
<evidence type="ECO:0000313" key="1">
    <source>
        <dbReference type="EMBL" id="RAK37025.1"/>
    </source>
</evidence>
<proteinExistence type="predicted"/>
<evidence type="ECO:0000313" key="2">
    <source>
        <dbReference type="Proteomes" id="UP000249341"/>
    </source>
</evidence>
<name>A0A327ZDH1_9ACTN</name>
<protein>
    <submittedName>
        <fullName evidence="1">Uncharacterized protein</fullName>
    </submittedName>
</protein>
<dbReference type="OrthoDB" id="4555598at2"/>